<dbReference type="PANTHER" id="PTHR22899">
    <property type="entry name" value="CYCLIN-RELATED F-BOX FAMILY"/>
    <property type="match status" value="1"/>
</dbReference>
<organism evidence="3">
    <name type="scientific">Caenorhabditis remanei</name>
    <name type="common">Caenorhabditis vulgaris</name>
    <dbReference type="NCBI Taxonomy" id="31234"/>
    <lineage>
        <taxon>Eukaryota</taxon>
        <taxon>Metazoa</taxon>
        <taxon>Ecdysozoa</taxon>
        <taxon>Nematoda</taxon>
        <taxon>Chromadorea</taxon>
        <taxon>Rhabditida</taxon>
        <taxon>Rhabditina</taxon>
        <taxon>Rhabditomorpha</taxon>
        <taxon>Rhabditoidea</taxon>
        <taxon>Rhabditidae</taxon>
        <taxon>Peloderinae</taxon>
        <taxon>Caenorhabditis</taxon>
    </lineage>
</organism>
<evidence type="ECO:0000313" key="2">
    <source>
        <dbReference type="EMBL" id="EFO90265.1"/>
    </source>
</evidence>
<dbReference type="OMA" id="PKNILME"/>
<dbReference type="InterPro" id="IPR012885">
    <property type="entry name" value="F-box_Sdz-33"/>
</dbReference>
<dbReference type="Proteomes" id="UP000008281">
    <property type="component" value="Unassembled WGS sequence"/>
</dbReference>
<protein>
    <recommendedName>
        <fullName evidence="1">Sdz-33 F-box domain-containing protein</fullName>
    </recommendedName>
</protein>
<keyword evidence="3" id="KW-1185">Reference proteome</keyword>
<evidence type="ECO:0000259" key="1">
    <source>
        <dbReference type="Pfam" id="PF07735"/>
    </source>
</evidence>
<dbReference type="EMBL" id="DS268565">
    <property type="protein sequence ID" value="EFO90265.1"/>
    <property type="molecule type" value="Genomic_DNA"/>
</dbReference>
<dbReference type="InterPro" id="IPR053222">
    <property type="entry name" value="Zygotic_Embryogenesis-Asso"/>
</dbReference>
<proteinExistence type="predicted"/>
<dbReference type="Pfam" id="PF07735">
    <property type="entry name" value="FBA_2"/>
    <property type="match status" value="1"/>
</dbReference>
<dbReference type="InParanoid" id="E3N9E5"/>
<feature type="domain" description="Sdz-33 F-box" evidence="1">
    <location>
        <begin position="139"/>
        <end position="200"/>
    </location>
</feature>
<gene>
    <name evidence="2" type="ORF">CRE_23081</name>
</gene>
<dbReference type="HOGENOM" id="CLU_028840_1_1_1"/>
<name>E3N9E5_CAERE</name>
<evidence type="ECO:0000313" key="3">
    <source>
        <dbReference type="Proteomes" id="UP000008281"/>
    </source>
</evidence>
<reference evidence="2" key="1">
    <citation type="submission" date="2007-07" db="EMBL/GenBank/DDBJ databases">
        <title>PCAP assembly of the Caenorhabditis remanei genome.</title>
        <authorList>
            <consortium name="The Caenorhabditis remanei Sequencing Consortium"/>
            <person name="Wilson R.K."/>
        </authorList>
    </citation>
    <scope>NUCLEOTIDE SEQUENCE [LARGE SCALE GENOMIC DNA]</scope>
    <source>
        <strain evidence="2">PB4641</strain>
    </source>
</reference>
<dbReference type="PANTHER" id="PTHR22899:SF0">
    <property type="entry name" value="F-BOX ASSOCIATED DOMAIN-CONTAINING PROTEIN-RELATED"/>
    <property type="match status" value="1"/>
</dbReference>
<accession>E3N9E5</accession>
<sequence length="272" mass="31807">MCLTELWQFSLISTKTKNLVKSLRLKACEVDIRIHGSKDIVVYTRTSHLNMAIRSLTLVNFNKRLNHIRTIFCYSPPPNVCFYGCKQNEIELLKDIIGNANVLYVYRGLTDVLSREVLKQFDTPNRLDLDRNPFKDTCQIQELFIQNFETIVFYDVYSLDDMLLVNSEEVRFCCSTTQKQFNQFLKHWIRGSNPRLQRMNLSINKTDVASGEVYLKGIRCIEISEDAKREIRQKQEHLSGGMVQIRRKDGTPVVISTYDAPYRHHIRLIVLH</sequence>
<dbReference type="AlphaFoldDB" id="E3N9E5"/>